<proteinExistence type="predicted"/>
<dbReference type="HOGENOM" id="CLU_3143002_0_0_1"/>
<dbReference type="AlphaFoldDB" id="H1VCQ2"/>
<name>H1VCQ2_COLHI</name>
<reference evidence="2" key="1">
    <citation type="journal article" date="2012" name="Nat. Genet.">
        <title>Lifestyle transitions in plant pathogenic Colletotrichum fungi deciphered by genome and transcriptome analyses.</title>
        <authorList>
            <person name="O'Connell R.J."/>
            <person name="Thon M.R."/>
            <person name="Hacquard S."/>
            <person name="Amyotte S.G."/>
            <person name="Kleemann J."/>
            <person name="Torres M.F."/>
            <person name="Damm U."/>
            <person name="Buiate E.A."/>
            <person name="Epstein L."/>
            <person name="Alkan N."/>
            <person name="Altmueller J."/>
            <person name="Alvarado-Balderrama L."/>
            <person name="Bauser C.A."/>
            <person name="Becker C."/>
            <person name="Birren B.W."/>
            <person name="Chen Z."/>
            <person name="Choi J."/>
            <person name="Crouch J.A."/>
            <person name="Duvick J.P."/>
            <person name="Farman M.A."/>
            <person name="Gan P."/>
            <person name="Heiman D."/>
            <person name="Henrissat B."/>
            <person name="Howard R.J."/>
            <person name="Kabbage M."/>
            <person name="Koch C."/>
            <person name="Kracher B."/>
            <person name="Kubo Y."/>
            <person name="Law A.D."/>
            <person name="Lebrun M.-H."/>
            <person name="Lee Y.-H."/>
            <person name="Miyara I."/>
            <person name="Moore N."/>
            <person name="Neumann U."/>
            <person name="Nordstroem K."/>
            <person name="Panaccione D.G."/>
            <person name="Panstruga R."/>
            <person name="Place M."/>
            <person name="Proctor R.H."/>
            <person name="Prusky D."/>
            <person name="Rech G."/>
            <person name="Reinhardt R."/>
            <person name="Rollins J.A."/>
            <person name="Rounsley S."/>
            <person name="Schardl C.L."/>
            <person name="Schwartz D.C."/>
            <person name="Shenoy N."/>
            <person name="Shirasu K."/>
            <person name="Sikhakolli U.R."/>
            <person name="Stueber K."/>
            <person name="Sukno S.A."/>
            <person name="Sweigard J.A."/>
            <person name="Takano Y."/>
            <person name="Takahara H."/>
            <person name="Trail F."/>
            <person name="van der Does H.C."/>
            <person name="Voll L.M."/>
            <person name="Will I."/>
            <person name="Young S."/>
            <person name="Zeng Q."/>
            <person name="Zhang J."/>
            <person name="Zhou S."/>
            <person name="Dickman M.B."/>
            <person name="Schulze-Lefert P."/>
            <person name="Ver Loren van Themaat E."/>
            <person name="Ma L.-J."/>
            <person name="Vaillancourt L.J."/>
        </authorList>
    </citation>
    <scope>NUCLEOTIDE SEQUENCE [LARGE SCALE GENOMIC DNA]</scope>
    <source>
        <strain evidence="2">IMI 349063</strain>
    </source>
</reference>
<protein>
    <submittedName>
        <fullName evidence="1">Uncharacterized protein</fullName>
    </submittedName>
</protein>
<gene>
    <name evidence="1" type="ORF">CH063_09212</name>
</gene>
<evidence type="ECO:0000313" key="1">
    <source>
        <dbReference type="EMBL" id="CCF38005.1"/>
    </source>
</evidence>
<sequence length="49" mass="5383">MAHQENQLGRVGFLCSRAEFTVPYQLLVGLNVIVRQEAKPSLLESVAVA</sequence>
<organism evidence="1 2">
    <name type="scientific">Colletotrichum higginsianum (strain IMI 349063)</name>
    <name type="common">Crucifer anthracnose fungus</name>
    <dbReference type="NCBI Taxonomy" id="759273"/>
    <lineage>
        <taxon>Eukaryota</taxon>
        <taxon>Fungi</taxon>
        <taxon>Dikarya</taxon>
        <taxon>Ascomycota</taxon>
        <taxon>Pezizomycotina</taxon>
        <taxon>Sordariomycetes</taxon>
        <taxon>Hypocreomycetidae</taxon>
        <taxon>Glomerellales</taxon>
        <taxon>Glomerellaceae</taxon>
        <taxon>Colletotrichum</taxon>
        <taxon>Colletotrichum destructivum species complex</taxon>
    </lineage>
</organism>
<accession>H1VCQ2</accession>
<dbReference type="Proteomes" id="UP000007174">
    <property type="component" value="Unassembled WGS sequence"/>
</dbReference>
<dbReference type="EMBL" id="CACQ02002753">
    <property type="protein sequence ID" value="CCF38005.1"/>
    <property type="molecule type" value="Genomic_DNA"/>
</dbReference>
<evidence type="ECO:0000313" key="2">
    <source>
        <dbReference type="Proteomes" id="UP000007174"/>
    </source>
</evidence>